<comment type="caution">
    <text evidence="2">The sequence shown here is derived from an EMBL/GenBank/DDBJ whole genome shotgun (WGS) entry which is preliminary data.</text>
</comment>
<sequence>MEAVNPVRRTSSDITLFLLECYCAYRNGLSFFGHPPASYKIEYRNPQASVRPGQSGQLFGPVKSAAAGKTVSDHLIYSIRYSKSTSVIKMDSDKVYTVADSDSEGDKEEDDANLPSREECETRCQTFAEVTGTDSALAMFYLQDRDWDLQRSISDYFLDQDKNAHGSTGAAKAESRMSSQVTSKKNSISTGSSSSATTSRSTTDPDCVTLG</sequence>
<name>A0AAE1DB56_9GAST</name>
<dbReference type="CDD" id="cd14672">
    <property type="entry name" value="UBA_ceTYDP2_like"/>
    <property type="match status" value="1"/>
</dbReference>
<dbReference type="SUPFAM" id="SSF46934">
    <property type="entry name" value="UBA-like"/>
    <property type="match status" value="1"/>
</dbReference>
<dbReference type="AlphaFoldDB" id="A0AAE1DB56"/>
<feature type="region of interest" description="Disordered" evidence="1">
    <location>
        <begin position="98"/>
        <end position="119"/>
    </location>
</feature>
<feature type="compositionally biased region" description="Low complexity" evidence="1">
    <location>
        <begin position="182"/>
        <end position="202"/>
    </location>
</feature>
<organism evidence="2 3">
    <name type="scientific">Elysia crispata</name>
    <name type="common">lettuce slug</name>
    <dbReference type="NCBI Taxonomy" id="231223"/>
    <lineage>
        <taxon>Eukaryota</taxon>
        <taxon>Metazoa</taxon>
        <taxon>Spiralia</taxon>
        <taxon>Lophotrochozoa</taxon>
        <taxon>Mollusca</taxon>
        <taxon>Gastropoda</taxon>
        <taxon>Heterobranchia</taxon>
        <taxon>Euthyneura</taxon>
        <taxon>Panpulmonata</taxon>
        <taxon>Sacoglossa</taxon>
        <taxon>Placobranchoidea</taxon>
        <taxon>Plakobranchidae</taxon>
        <taxon>Elysia</taxon>
    </lineage>
</organism>
<keyword evidence="3" id="KW-1185">Reference proteome</keyword>
<feature type="compositionally biased region" description="Acidic residues" evidence="1">
    <location>
        <begin position="101"/>
        <end position="112"/>
    </location>
</feature>
<evidence type="ECO:0000256" key="1">
    <source>
        <dbReference type="SAM" id="MobiDB-lite"/>
    </source>
</evidence>
<dbReference type="Gene3D" id="1.10.8.10">
    <property type="entry name" value="DNA helicase RuvA subunit, C-terminal domain"/>
    <property type="match status" value="1"/>
</dbReference>
<reference evidence="2" key="1">
    <citation type="journal article" date="2023" name="G3 (Bethesda)">
        <title>A reference genome for the long-term kleptoplast-retaining sea slug Elysia crispata morphotype clarki.</title>
        <authorList>
            <person name="Eastman K.E."/>
            <person name="Pendleton A.L."/>
            <person name="Shaikh M.A."/>
            <person name="Suttiyut T."/>
            <person name="Ogas R."/>
            <person name="Tomko P."/>
            <person name="Gavelis G."/>
            <person name="Widhalm J.R."/>
            <person name="Wisecaver J.H."/>
        </authorList>
    </citation>
    <scope>NUCLEOTIDE SEQUENCE</scope>
    <source>
        <strain evidence="2">ECLA1</strain>
    </source>
</reference>
<protein>
    <submittedName>
        <fullName evidence="2">Uncharacterized protein</fullName>
    </submittedName>
</protein>
<evidence type="ECO:0000313" key="3">
    <source>
        <dbReference type="Proteomes" id="UP001283361"/>
    </source>
</evidence>
<proteinExistence type="predicted"/>
<feature type="region of interest" description="Disordered" evidence="1">
    <location>
        <begin position="164"/>
        <end position="211"/>
    </location>
</feature>
<gene>
    <name evidence="2" type="ORF">RRG08_044145</name>
</gene>
<dbReference type="Pfam" id="PF14555">
    <property type="entry name" value="UBA_4"/>
    <property type="match status" value="1"/>
</dbReference>
<evidence type="ECO:0000313" key="2">
    <source>
        <dbReference type="EMBL" id="KAK3764219.1"/>
    </source>
</evidence>
<accession>A0AAE1DB56</accession>
<dbReference type="InterPro" id="IPR009060">
    <property type="entry name" value="UBA-like_sf"/>
</dbReference>
<dbReference type="Proteomes" id="UP001283361">
    <property type="component" value="Unassembled WGS sequence"/>
</dbReference>
<dbReference type="EMBL" id="JAWDGP010004466">
    <property type="protein sequence ID" value="KAK3764219.1"/>
    <property type="molecule type" value="Genomic_DNA"/>
</dbReference>